<accession>A0A2V2N7Z4</accession>
<dbReference type="Pfam" id="PF07664">
    <property type="entry name" value="FeoB_C"/>
    <property type="match status" value="1"/>
</dbReference>
<feature type="binding site" evidence="16">
    <location>
        <position position="25"/>
    </location>
    <ligand>
        <name>Mg(2+)</name>
        <dbReference type="ChEBI" id="CHEBI:18420"/>
        <label>2</label>
    </ligand>
</feature>
<evidence type="ECO:0000256" key="4">
    <source>
        <dbReference type="ARBA" id="ARBA00022496"/>
    </source>
</evidence>
<dbReference type="InterPro" id="IPR050860">
    <property type="entry name" value="FeoB_GTPase"/>
</dbReference>
<keyword evidence="16" id="KW-0479">Metal-binding</keyword>
<dbReference type="EMBL" id="QGMZ01000016">
    <property type="protein sequence ID" value="PWR74665.1"/>
    <property type="molecule type" value="Genomic_DNA"/>
</dbReference>
<feature type="transmembrane region" description="Helical" evidence="17">
    <location>
        <begin position="636"/>
        <end position="660"/>
    </location>
</feature>
<name>A0A2V2N7Z4_9EURY</name>
<dbReference type="FunFam" id="3.40.50.300:FF:000426">
    <property type="entry name" value="Ferrous iron transport protein B"/>
    <property type="match status" value="1"/>
</dbReference>
<dbReference type="GO" id="GO:0046872">
    <property type="term" value="F:metal ion binding"/>
    <property type="evidence" value="ECO:0007669"/>
    <property type="project" value="UniProtKB-KW"/>
</dbReference>
<evidence type="ECO:0000256" key="6">
    <source>
        <dbReference type="ARBA" id="ARBA00022692"/>
    </source>
</evidence>
<evidence type="ECO:0000256" key="3">
    <source>
        <dbReference type="ARBA" id="ARBA00022475"/>
    </source>
</evidence>
<feature type="domain" description="FeoB-type G" evidence="18">
    <location>
        <begin position="3"/>
        <end position="165"/>
    </location>
</feature>
<protein>
    <recommendedName>
        <fullName evidence="13 14">Ferrous iron transport protein B</fullName>
    </recommendedName>
</protein>
<dbReference type="GeneID" id="97608021"/>
<keyword evidence="9" id="KW-0408">Iron</keyword>
<feature type="transmembrane region" description="Helical" evidence="17">
    <location>
        <begin position="338"/>
        <end position="363"/>
    </location>
</feature>
<keyword evidence="7 15" id="KW-0547">Nucleotide-binding</keyword>
<evidence type="ECO:0000256" key="16">
    <source>
        <dbReference type="PIRSR" id="PIRSR603373-2"/>
    </source>
</evidence>
<dbReference type="PANTHER" id="PTHR43185:SF1">
    <property type="entry name" value="FE(2+) TRANSPORTER FEOB"/>
    <property type="match status" value="1"/>
</dbReference>
<comment type="subcellular location">
    <subcellularLocation>
        <location evidence="1">Cell inner membrane</location>
        <topology evidence="1">Multi-pass membrane protein</topology>
    </subcellularLocation>
</comment>
<evidence type="ECO:0000256" key="7">
    <source>
        <dbReference type="ARBA" id="ARBA00022741"/>
    </source>
</evidence>
<evidence type="ECO:0000256" key="13">
    <source>
        <dbReference type="ARBA" id="ARBA00031200"/>
    </source>
</evidence>
<evidence type="ECO:0000256" key="15">
    <source>
        <dbReference type="PIRSR" id="PIRSR603373-1"/>
    </source>
</evidence>
<reference evidence="19 20" key="1">
    <citation type="submission" date="2018-05" db="EMBL/GenBank/DDBJ databases">
        <title>Draft genome of Methanospirillum stamsii Pt1.</title>
        <authorList>
            <person name="Dueholm M.S."/>
            <person name="Nielsen P.H."/>
            <person name="Bakmann L.F."/>
            <person name="Otzen D.E."/>
        </authorList>
    </citation>
    <scope>NUCLEOTIDE SEQUENCE [LARGE SCALE GENOMIC DNA]</scope>
    <source>
        <strain evidence="19 20">Pt1</strain>
    </source>
</reference>
<dbReference type="Pfam" id="PF02421">
    <property type="entry name" value="FeoB_N"/>
    <property type="match status" value="1"/>
</dbReference>
<dbReference type="CDD" id="cd01879">
    <property type="entry name" value="FeoB"/>
    <property type="match status" value="1"/>
</dbReference>
<dbReference type="PROSITE" id="PS51711">
    <property type="entry name" value="G_FEOB"/>
    <property type="match status" value="1"/>
</dbReference>
<gene>
    <name evidence="19" type="primary">feoB</name>
    <name evidence="19" type="ORF">DLD82_08355</name>
</gene>
<dbReference type="InterPro" id="IPR030389">
    <property type="entry name" value="G_FEOB_dom"/>
</dbReference>
<evidence type="ECO:0000256" key="5">
    <source>
        <dbReference type="ARBA" id="ARBA00022519"/>
    </source>
</evidence>
<evidence type="ECO:0000313" key="19">
    <source>
        <dbReference type="EMBL" id="PWR74665.1"/>
    </source>
</evidence>
<keyword evidence="10" id="KW-0406">Ion transport</keyword>
<dbReference type="Gene3D" id="1.10.287.1770">
    <property type="match status" value="1"/>
</dbReference>
<keyword evidence="4" id="KW-0410">Iron transport</keyword>
<evidence type="ECO:0000256" key="17">
    <source>
        <dbReference type="SAM" id="Phobius"/>
    </source>
</evidence>
<dbReference type="PANTHER" id="PTHR43185">
    <property type="entry name" value="FERROUS IRON TRANSPORT PROTEIN B"/>
    <property type="match status" value="1"/>
</dbReference>
<evidence type="ECO:0000256" key="14">
    <source>
        <dbReference type="NCBIfam" id="TIGR00437"/>
    </source>
</evidence>
<dbReference type="NCBIfam" id="TIGR00437">
    <property type="entry name" value="feoB"/>
    <property type="match status" value="1"/>
</dbReference>
<evidence type="ECO:0000256" key="2">
    <source>
        <dbReference type="ARBA" id="ARBA00022448"/>
    </source>
</evidence>
<keyword evidence="5" id="KW-0997">Cell inner membrane</keyword>
<dbReference type="Gene3D" id="3.40.50.300">
    <property type="entry name" value="P-loop containing nucleotide triphosphate hydrolases"/>
    <property type="match status" value="1"/>
</dbReference>
<keyword evidence="12 17" id="KW-0472">Membrane</keyword>
<evidence type="ECO:0000256" key="1">
    <source>
        <dbReference type="ARBA" id="ARBA00004429"/>
    </source>
</evidence>
<sequence length="662" mass="72588">MKDIRILLAGNPNVGKTTLFNSLCGVHQHTGNYPGVTVEIKEGKRQINDHSLFVSDLPGTYSLSAFTPDEQVARDALLTSNPDAVVQIVDATNIERNLFLTTQLMEIGLPMVIALNMSDLADEQKITIDAECLEKNLKIPVVRIVARNGEGIEKLVDTIIRVTEKKTPVDYKKIEYPHSVTTHIAEIGNYLSSHVSLLGKLSPHYAAIRLMEGDEHLEKMLHDQGLVIPFIDKCDPAERDGIAEDILLARYRTSEEVTTCAVKCSMGAVMPADLIDQVLTHRLFGIPIFLSCMWFAFQITFSASNPFLVGIEYLFGIFTEMMNGVEMDPFIRSFLADGVIGGVGSVLVFVPSIFVMFILLSILEDTGYLARAAFVMDRFMHSVGLHGKSFIPFLIGFGCNVPAIMATRTLQSKADRIITIITIPFMSCAARLPVYVLFAGVFFGAAAGNVIFFLYVLGIAVAIISAMIFRRFVFRDEPSPFIMELPPYRKPSGLAAAVHMWYKGKEYLKRAGIVIFGGVLVVWALATFPVGVEYGSVDSLAGILGQVFQPLFAPLGFNWQLVVGLIFGFVAKEVVVGSLGTLYGGEEMLESSLAADPTLSPVIALAYMVFVLLYFPCVAAFGVIRQELGNWKWTCIAVGWGILVAYIVAFITLHVGSLFIGA</sequence>
<dbReference type="GO" id="GO:0015093">
    <property type="term" value="F:ferrous iron transmembrane transporter activity"/>
    <property type="evidence" value="ECO:0007669"/>
    <property type="project" value="UniProtKB-UniRule"/>
</dbReference>
<dbReference type="Pfam" id="PF07670">
    <property type="entry name" value="Gate"/>
    <property type="match status" value="2"/>
</dbReference>
<feature type="binding site" evidence="16">
    <location>
        <position position="21"/>
    </location>
    <ligand>
        <name>Mg(2+)</name>
        <dbReference type="ChEBI" id="CHEBI:18420"/>
        <label>2</label>
    </ligand>
</feature>
<dbReference type="RefSeq" id="WP_109940745.1">
    <property type="nucleotide sequence ID" value="NZ_CP176366.1"/>
</dbReference>
<dbReference type="OrthoDB" id="85305at2157"/>
<dbReference type="InterPro" id="IPR005225">
    <property type="entry name" value="Small_GTP-bd"/>
</dbReference>
<keyword evidence="6 17" id="KW-0812">Transmembrane</keyword>
<feature type="binding site" evidence="15">
    <location>
        <begin position="56"/>
        <end position="59"/>
    </location>
    <ligand>
        <name>GTP</name>
        <dbReference type="ChEBI" id="CHEBI:37565"/>
        <label>3</label>
    </ligand>
</feature>
<keyword evidence="11 15" id="KW-0342">GTP-binding</keyword>
<keyword evidence="20" id="KW-1185">Reference proteome</keyword>
<feature type="binding site" evidence="15">
    <location>
        <begin position="35"/>
        <end position="39"/>
    </location>
    <ligand>
        <name>GTP</name>
        <dbReference type="ChEBI" id="CHEBI:37565"/>
        <label>2</label>
    </ligand>
</feature>
<dbReference type="InterPro" id="IPR011640">
    <property type="entry name" value="Fe2_transport_prot_B_C"/>
</dbReference>
<evidence type="ECO:0000259" key="18">
    <source>
        <dbReference type="PROSITE" id="PS51711"/>
    </source>
</evidence>
<keyword evidence="8 17" id="KW-1133">Transmembrane helix</keyword>
<keyword evidence="16" id="KW-0460">Magnesium</keyword>
<dbReference type="GO" id="GO:0005886">
    <property type="term" value="C:plasma membrane"/>
    <property type="evidence" value="ECO:0007669"/>
    <property type="project" value="UniProtKB-SubCell"/>
</dbReference>
<evidence type="ECO:0000256" key="12">
    <source>
        <dbReference type="ARBA" id="ARBA00023136"/>
    </source>
</evidence>
<dbReference type="NCBIfam" id="TIGR00231">
    <property type="entry name" value="small_GTP"/>
    <property type="match status" value="1"/>
</dbReference>
<organism evidence="19 20">
    <name type="scientific">Methanospirillum stamsii</name>
    <dbReference type="NCBI Taxonomy" id="1277351"/>
    <lineage>
        <taxon>Archaea</taxon>
        <taxon>Methanobacteriati</taxon>
        <taxon>Methanobacteriota</taxon>
        <taxon>Stenosarchaea group</taxon>
        <taxon>Methanomicrobia</taxon>
        <taxon>Methanomicrobiales</taxon>
        <taxon>Methanospirillaceae</taxon>
        <taxon>Methanospirillum</taxon>
    </lineage>
</organism>
<dbReference type="InterPro" id="IPR041069">
    <property type="entry name" value="FeoB_Cyto"/>
</dbReference>
<dbReference type="InterPro" id="IPR011642">
    <property type="entry name" value="Gate_dom"/>
</dbReference>
<evidence type="ECO:0000256" key="9">
    <source>
        <dbReference type="ARBA" id="ARBA00023004"/>
    </source>
</evidence>
<dbReference type="InterPro" id="IPR003373">
    <property type="entry name" value="Fe2_transport_prot-B"/>
</dbReference>
<dbReference type="Proteomes" id="UP000245934">
    <property type="component" value="Unassembled WGS sequence"/>
</dbReference>
<feature type="binding site" evidence="15">
    <location>
        <begin position="116"/>
        <end position="119"/>
    </location>
    <ligand>
        <name>GTP</name>
        <dbReference type="ChEBI" id="CHEBI:37565"/>
        <label>4</label>
    </ligand>
</feature>
<feature type="transmembrane region" description="Helical" evidence="17">
    <location>
        <begin position="450"/>
        <end position="469"/>
    </location>
</feature>
<feature type="transmembrane region" description="Helical" evidence="17">
    <location>
        <begin position="511"/>
        <end position="532"/>
    </location>
</feature>
<keyword evidence="3" id="KW-1003">Cell membrane</keyword>
<dbReference type="Pfam" id="PF17910">
    <property type="entry name" value="FeoB_Cyto"/>
    <property type="match status" value="1"/>
</dbReference>
<evidence type="ECO:0000256" key="11">
    <source>
        <dbReference type="ARBA" id="ARBA00023134"/>
    </source>
</evidence>
<feature type="binding site" evidence="15">
    <location>
        <begin position="10"/>
        <end position="17"/>
    </location>
    <ligand>
        <name>GTP</name>
        <dbReference type="ChEBI" id="CHEBI:37565"/>
        <label>1</label>
    </ligand>
</feature>
<feature type="transmembrane region" description="Helical" evidence="17">
    <location>
        <begin position="417"/>
        <end position="444"/>
    </location>
</feature>
<evidence type="ECO:0000256" key="8">
    <source>
        <dbReference type="ARBA" id="ARBA00022989"/>
    </source>
</evidence>
<dbReference type="AlphaFoldDB" id="A0A2V2N7Z4"/>
<dbReference type="GO" id="GO:0005525">
    <property type="term" value="F:GTP binding"/>
    <property type="evidence" value="ECO:0007669"/>
    <property type="project" value="UniProtKB-KW"/>
</dbReference>
<dbReference type="InterPro" id="IPR027417">
    <property type="entry name" value="P-loop_NTPase"/>
</dbReference>
<feature type="transmembrane region" description="Helical" evidence="17">
    <location>
        <begin position="383"/>
        <end position="405"/>
    </location>
</feature>
<dbReference type="SUPFAM" id="SSF52540">
    <property type="entry name" value="P-loop containing nucleoside triphosphate hydrolases"/>
    <property type="match status" value="1"/>
</dbReference>
<feature type="transmembrane region" description="Helical" evidence="17">
    <location>
        <begin position="604"/>
        <end position="624"/>
    </location>
</feature>
<keyword evidence="2" id="KW-0813">Transport</keyword>
<proteinExistence type="predicted"/>
<comment type="caution">
    <text evidence="19">The sequence shown here is derived from an EMBL/GenBank/DDBJ whole genome shotgun (WGS) entry which is preliminary data.</text>
</comment>
<evidence type="ECO:0000313" key="20">
    <source>
        <dbReference type="Proteomes" id="UP000245934"/>
    </source>
</evidence>
<feature type="binding site" evidence="16">
    <location>
        <position position="22"/>
    </location>
    <ligand>
        <name>Mg(2+)</name>
        <dbReference type="ChEBI" id="CHEBI:18420"/>
        <label>1</label>
    </ligand>
</feature>
<evidence type="ECO:0000256" key="10">
    <source>
        <dbReference type="ARBA" id="ARBA00023065"/>
    </source>
</evidence>